<evidence type="ECO:0000259" key="1">
    <source>
        <dbReference type="PROSITE" id="PS50104"/>
    </source>
</evidence>
<dbReference type="RefSeq" id="WP_252749710.1">
    <property type="nucleotide sequence ID" value="NZ_CP097116.1"/>
</dbReference>
<dbReference type="Gene3D" id="3.40.50.10140">
    <property type="entry name" value="Toll/interleukin-1 receptor homology (TIR) domain"/>
    <property type="match status" value="1"/>
</dbReference>
<feature type="domain" description="TIR" evidence="1">
    <location>
        <begin position="31"/>
        <end position="183"/>
    </location>
</feature>
<keyword evidence="2" id="KW-0675">Receptor</keyword>
<sequence length="184" mass="20706">MILNKQFLYGIANDPRNEVQKNLGRAFGNSSSYDLFISHSFKDKNLIGALASLFEKDGISVYIDWIQDSTLDRLNVTSRTANVIKNRIKQCTGLAYIATKNIVDSKWCPWELGIGDGMNNGKVCILPILETKSDTFHGQEYLGLYQYIDYSSAGSYGGSHFWINDPQDGEKIVTLKEWLRGNGH</sequence>
<dbReference type="SUPFAM" id="SSF52200">
    <property type="entry name" value="Toll/Interleukin receptor TIR domain"/>
    <property type="match status" value="1"/>
</dbReference>
<evidence type="ECO:0000313" key="2">
    <source>
        <dbReference type="EMBL" id="USS84808.1"/>
    </source>
</evidence>
<gene>
    <name evidence="2" type="ORF">M3M35_05745</name>
</gene>
<reference evidence="2" key="1">
    <citation type="submission" date="2022-05" db="EMBL/GenBank/DDBJ databases">
        <authorList>
            <person name="Oliphant S.A."/>
            <person name="Watson-Haigh N.S."/>
            <person name="Sumby K.M."/>
            <person name="Gardner J.M."/>
            <person name="Jiranek V."/>
        </authorList>
    </citation>
    <scope>NUCLEOTIDE SEQUENCE</scope>
    <source>
        <strain evidence="2">KI16_H9</strain>
    </source>
</reference>
<dbReference type="Proteomes" id="UP001056707">
    <property type="component" value="Chromosome"/>
</dbReference>
<dbReference type="InterPro" id="IPR035897">
    <property type="entry name" value="Toll_tir_struct_dom_sf"/>
</dbReference>
<dbReference type="EMBL" id="CP097116">
    <property type="protein sequence ID" value="USS84808.1"/>
    <property type="molecule type" value="Genomic_DNA"/>
</dbReference>
<dbReference type="Pfam" id="PF13676">
    <property type="entry name" value="TIR_2"/>
    <property type="match status" value="1"/>
</dbReference>
<organism evidence="2 3">
    <name type="scientific">Fructilactobacillus myrtifloralis</name>
    <dbReference type="NCBI Taxonomy" id="2940301"/>
    <lineage>
        <taxon>Bacteria</taxon>
        <taxon>Bacillati</taxon>
        <taxon>Bacillota</taxon>
        <taxon>Bacilli</taxon>
        <taxon>Lactobacillales</taxon>
        <taxon>Lactobacillaceae</taxon>
        <taxon>Fructilactobacillus</taxon>
    </lineage>
</organism>
<dbReference type="InterPro" id="IPR000157">
    <property type="entry name" value="TIR_dom"/>
</dbReference>
<protein>
    <submittedName>
        <fullName evidence="2">Toll/interleukin-1 receptor domain-containing protein</fullName>
    </submittedName>
</protein>
<dbReference type="PROSITE" id="PS50104">
    <property type="entry name" value="TIR"/>
    <property type="match status" value="1"/>
</dbReference>
<evidence type="ECO:0000313" key="3">
    <source>
        <dbReference type="Proteomes" id="UP001056707"/>
    </source>
</evidence>
<accession>A0ABY5BM99</accession>
<keyword evidence="3" id="KW-1185">Reference proteome</keyword>
<name>A0ABY5BM99_9LACO</name>
<proteinExistence type="predicted"/>